<dbReference type="InterPro" id="IPR050123">
    <property type="entry name" value="Prok_molybdopt-oxidoreductase"/>
</dbReference>
<dbReference type="GO" id="GO:0003954">
    <property type="term" value="F:NADH dehydrogenase activity"/>
    <property type="evidence" value="ECO:0007669"/>
    <property type="project" value="TreeGrafter"/>
</dbReference>
<comment type="caution">
    <text evidence="5">The sequence shown here is derived from an EMBL/GenBank/DDBJ whole genome shotgun (WGS) entry which is preliminary data.</text>
</comment>
<reference evidence="5 6" key="1">
    <citation type="journal article" date="2014" name="Front. Microbiol.">
        <title>Population and genomic analysis of the genus Halorubrum.</title>
        <authorList>
            <person name="Fullmer M.S."/>
            <person name="Soucy S.M."/>
            <person name="Swithers K.S."/>
            <person name="Makkay A.M."/>
            <person name="Wheeler R."/>
            <person name="Ventosa A."/>
            <person name="Gogarten J.P."/>
            <person name="Papke R.T."/>
        </authorList>
    </citation>
    <scope>NUCLEOTIDE SEQUENCE [LARGE SCALE GENOMIC DNA]</scope>
    <source>
        <strain evidence="5 6">C49</strain>
    </source>
</reference>
<dbReference type="SUPFAM" id="SSF53706">
    <property type="entry name" value="Formate dehydrogenase/DMSO reductase, domains 1-3"/>
    <property type="match status" value="1"/>
</dbReference>
<dbReference type="CDD" id="cd02775">
    <property type="entry name" value="MopB_CT"/>
    <property type="match status" value="1"/>
</dbReference>
<evidence type="ECO:0000256" key="1">
    <source>
        <dbReference type="ARBA" id="ARBA00022723"/>
    </source>
</evidence>
<protein>
    <submittedName>
        <fullName evidence="5">Molybdopterin oxidoreductase</fullName>
    </submittedName>
</protein>
<keyword evidence="2" id="KW-0408">Iron</keyword>
<dbReference type="GO" id="GO:0051536">
    <property type="term" value="F:iron-sulfur cluster binding"/>
    <property type="evidence" value="ECO:0007669"/>
    <property type="project" value="UniProtKB-KW"/>
</dbReference>
<dbReference type="Pfam" id="PF00384">
    <property type="entry name" value="Molybdopterin"/>
    <property type="match status" value="1"/>
</dbReference>
<evidence type="ECO:0000256" key="3">
    <source>
        <dbReference type="ARBA" id="ARBA00023014"/>
    </source>
</evidence>
<organism evidence="5 6">
    <name type="scientific">Halorubrum persicum</name>
    <dbReference type="NCBI Taxonomy" id="1383844"/>
    <lineage>
        <taxon>Archaea</taxon>
        <taxon>Methanobacteriati</taxon>
        <taxon>Methanobacteriota</taxon>
        <taxon>Stenosarchaea group</taxon>
        <taxon>Halobacteria</taxon>
        <taxon>Halobacteriales</taxon>
        <taxon>Haloferacaceae</taxon>
        <taxon>Halorubrum</taxon>
    </lineage>
</organism>
<evidence type="ECO:0000259" key="4">
    <source>
        <dbReference type="Pfam" id="PF00384"/>
    </source>
</evidence>
<dbReference type="EMBL" id="NHOA01000156">
    <property type="protein sequence ID" value="PHQ37397.1"/>
    <property type="molecule type" value="Genomic_DNA"/>
</dbReference>
<keyword evidence="1" id="KW-0479">Metal-binding</keyword>
<dbReference type="GO" id="GO:0022904">
    <property type="term" value="P:respiratory electron transport chain"/>
    <property type="evidence" value="ECO:0007669"/>
    <property type="project" value="TreeGrafter"/>
</dbReference>
<dbReference type="AlphaFoldDB" id="A0A2G1WEI0"/>
<dbReference type="Gene3D" id="2.20.25.90">
    <property type="entry name" value="ADC-like domains"/>
    <property type="match status" value="1"/>
</dbReference>
<accession>A0A2G1WEI0</accession>
<dbReference type="Gene3D" id="3.40.50.740">
    <property type="match status" value="1"/>
</dbReference>
<sequence length="662" mass="70020">MRDTVSDRTPDETVCPLCGVGCRLKPTADESRAQGVAAPANPDGRLCRNGVTAFDTPDDRLTTPLVRRGGELRPASWETAYERVEASFGSILRADGPDALAFLGAPHCTNEENYLLQKLARMLGTNNVDNRSRLCHASTARILEDRVGWPATTNSLAGLREADVILVAGANPAERQPVAFNSFVRPAVNDGATLVHIEPAGNRTTRLADIHVTPRPGTDALVFDCLSRRLLAAETGVDRSFVDARTRGFERFAASMADAEPAAALTAAGVTGETIEAVASRLADADRIAGLVGTGIEGGTGALNAPEALLNMLLLTGNVGRRGSGLYVLRGLANEQGAADAGCVPDRLPGHQPVTAATARERVESEWGVAPPPTPGKTATALLESFGGEIRGALVVGENPAISKRDREWVQRRLDAIDSLVAVDLVANETTRHADVVLPAAAGTEKAGTFTNLERRIQRSRPVQTPPGEARPDRDILADLGTRLTDRPSAFEYADAGAVFDELCRVAPTHAGLSDAAIGEGGRQWPAGEGGEDADPLYRERFETPDGYARFGTAQPFVEPDATDELRLVTGGRTTDRSAQGPAAPVLRINPSDAEERGLDDDVDEAAEALVVVSNGDVSVRATPEFDPGVRRGTAYLSADAADPLLRRGIEVVSVRSADAER</sequence>
<feature type="domain" description="Molybdopterin oxidoreductase" evidence="4">
    <location>
        <begin position="60"/>
        <end position="482"/>
    </location>
</feature>
<dbReference type="PANTHER" id="PTHR43105">
    <property type="entry name" value="RESPIRATORY NITRATE REDUCTASE"/>
    <property type="match status" value="1"/>
</dbReference>
<gene>
    <name evidence="5" type="ORF">DJ69_17015</name>
</gene>
<keyword evidence="3" id="KW-0411">Iron-sulfur</keyword>
<dbReference type="PANTHER" id="PTHR43105:SF10">
    <property type="entry name" value="NADH-QUINONE OXIDOREDUCTASE SUBUNIT G"/>
    <property type="match status" value="1"/>
</dbReference>
<evidence type="ECO:0000313" key="5">
    <source>
        <dbReference type="EMBL" id="PHQ37397.1"/>
    </source>
</evidence>
<dbReference type="GO" id="GO:0016020">
    <property type="term" value="C:membrane"/>
    <property type="evidence" value="ECO:0007669"/>
    <property type="project" value="TreeGrafter"/>
</dbReference>
<dbReference type="Gene3D" id="3.40.228.10">
    <property type="entry name" value="Dimethylsulfoxide Reductase, domain 2"/>
    <property type="match status" value="1"/>
</dbReference>
<dbReference type="InterPro" id="IPR006656">
    <property type="entry name" value="Mopterin_OxRdtase"/>
</dbReference>
<dbReference type="Proteomes" id="UP000222824">
    <property type="component" value="Unassembled WGS sequence"/>
</dbReference>
<evidence type="ECO:0000313" key="6">
    <source>
        <dbReference type="Proteomes" id="UP000222824"/>
    </source>
</evidence>
<name>A0A2G1WEI0_9EURY</name>
<evidence type="ECO:0000256" key="2">
    <source>
        <dbReference type="ARBA" id="ARBA00023004"/>
    </source>
</evidence>
<dbReference type="GO" id="GO:0046872">
    <property type="term" value="F:metal ion binding"/>
    <property type="evidence" value="ECO:0007669"/>
    <property type="project" value="UniProtKB-KW"/>
</dbReference>
<keyword evidence="6" id="KW-1185">Reference proteome</keyword>
<proteinExistence type="predicted"/>